<dbReference type="PANTHER" id="PTHR46640:SF1">
    <property type="entry name" value="FUNGAL LIPASE-LIKE DOMAIN-CONTAINING PROTEIN-RELATED"/>
    <property type="match status" value="1"/>
</dbReference>
<dbReference type="GO" id="GO:0006629">
    <property type="term" value="P:lipid metabolic process"/>
    <property type="evidence" value="ECO:0007669"/>
    <property type="project" value="InterPro"/>
</dbReference>
<comment type="caution">
    <text evidence="4">The sequence shown here is derived from an EMBL/GenBank/DDBJ whole genome shotgun (WGS) entry which is preliminary data.</text>
</comment>
<protein>
    <submittedName>
        <fullName evidence="4">Lipase (Class 3)</fullName>
    </submittedName>
</protein>
<dbReference type="InterPro" id="IPR029058">
    <property type="entry name" value="AB_hydrolase_fold"/>
</dbReference>
<dbReference type="AlphaFoldDB" id="A0A397QVE0"/>
<evidence type="ECO:0000256" key="2">
    <source>
        <dbReference type="ARBA" id="ARBA00022801"/>
    </source>
</evidence>
<evidence type="ECO:0000256" key="1">
    <source>
        <dbReference type="ARBA" id="ARBA00022729"/>
    </source>
</evidence>
<feature type="domain" description="Fungal lipase-type" evidence="3">
    <location>
        <begin position="66"/>
        <end position="205"/>
    </location>
</feature>
<organism evidence="4 5">
    <name type="scientific">Anaeroplasma bactoclasticum</name>
    <dbReference type="NCBI Taxonomy" id="2088"/>
    <lineage>
        <taxon>Bacteria</taxon>
        <taxon>Bacillati</taxon>
        <taxon>Mycoplasmatota</taxon>
        <taxon>Mollicutes</taxon>
        <taxon>Anaeroplasmatales</taxon>
        <taxon>Anaeroplasmataceae</taxon>
        <taxon>Anaeroplasma</taxon>
    </lineage>
</organism>
<dbReference type="InParanoid" id="A0A397QVE0"/>
<dbReference type="GO" id="GO:0016787">
    <property type="term" value="F:hydrolase activity"/>
    <property type="evidence" value="ECO:0007669"/>
    <property type="project" value="UniProtKB-KW"/>
</dbReference>
<dbReference type="SUPFAM" id="SSF53474">
    <property type="entry name" value="alpha/beta-Hydrolases"/>
    <property type="match status" value="1"/>
</dbReference>
<keyword evidence="1" id="KW-0732">Signal</keyword>
<dbReference type="Pfam" id="PF01764">
    <property type="entry name" value="Lipase_3"/>
    <property type="match status" value="1"/>
</dbReference>
<gene>
    <name evidence="4" type="ORF">EI71_01655</name>
</gene>
<proteinExistence type="predicted"/>
<dbReference type="PANTHER" id="PTHR46640">
    <property type="entry name" value="TRIACYLGLYCEROL LIPASE, PUTATIVE (AFU_ORTHOLOGUE AFUA_6G06510)-RELATED"/>
    <property type="match status" value="1"/>
</dbReference>
<dbReference type="Proteomes" id="UP000266506">
    <property type="component" value="Unassembled WGS sequence"/>
</dbReference>
<dbReference type="EMBL" id="QXEV01000025">
    <property type="protein sequence ID" value="RIA65012.1"/>
    <property type="molecule type" value="Genomic_DNA"/>
</dbReference>
<dbReference type="OrthoDB" id="5522031at2"/>
<dbReference type="RefSeq" id="WP_119016745.1">
    <property type="nucleotide sequence ID" value="NZ_QXEV01000025.1"/>
</dbReference>
<evidence type="ECO:0000313" key="5">
    <source>
        <dbReference type="Proteomes" id="UP000266506"/>
    </source>
</evidence>
<keyword evidence="5" id="KW-1185">Reference proteome</keyword>
<dbReference type="InterPro" id="IPR051299">
    <property type="entry name" value="AB_hydrolase_lip/est"/>
</dbReference>
<evidence type="ECO:0000313" key="4">
    <source>
        <dbReference type="EMBL" id="RIA65012.1"/>
    </source>
</evidence>
<sequence length="253" mass="30191">MELDTNYKKLRYEQYFIDTTGDINHTGKARFKIEYKSINYVYNGVLTHANYCVYYDEERNVIQAHFEGTKDVPDWITNILFQPKYYESFMWEDKKITLKVHKSWASMYKVMKDFVRKEVMELKELHPNATIEVIGWSLGSAMAMLASQDLNYNFGITPHLFTFGSVNPFKTNIFNRRRTIKYLKSCNLSYHIFCNRNDIVTYLVPRIFGFVKLSRLNIKGKFNFFGLFNVAKNHFIYDKGELYSSIYKRERRC</sequence>
<dbReference type="InterPro" id="IPR002921">
    <property type="entry name" value="Fungal_lipase-type"/>
</dbReference>
<evidence type="ECO:0000259" key="3">
    <source>
        <dbReference type="Pfam" id="PF01764"/>
    </source>
</evidence>
<name>A0A397QVE0_9MOLU</name>
<keyword evidence="2" id="KW-0378">Hydrolase</keyword>
<dbReference type="Gene3D" id="3.40.50.1820">
    <property type="entry name" value="alpha/beta hydrolase"/>
    <property type="match status" value="1"/>
</dbReference>
<reference evidence="4 5" key="1">
    <citation type="submission" date="2018-08" db="EMBL/GenBank/DDBJ databases">
        <title>Genomic Encyclopedia of Archaeal and Bacterial Type Strains, Phase II (KMG-II): from individual species to whole genera.</title>
        <authorList>
            <person name="Goeker M."/>
        </authorList>
    </citation>
    <scope>NUCLEOTIDE SEQUENCE [LARGE SCALE GENOMIC DNA]</scope>
    <source>
        <strain evidence="4 5">ATCC 27112</strain>
    </source>
</reference>
<accession>A0A397QVE0</accession>